<protein>
    <submittedName>
        <fullName evidence="2">Uncharacterized protein</fullName>
    </submittedName>
</protein>
<organism evidence="1 2">
    <name type="scientific">Panagrolaimus sp. ES5</name>
    <dbReference type="NCBI Taxonomy" id="591445"/>
    <lineage>
        <taxon>Eukaryota</taxon>
        <taxon>Metazoa</taxon>
        <taxon>Ecdysozoa</taxon>
        <taxon>Nematoda</taxon>
        <taxon>Chromadorea</taxon>
        <taxon>Rhabditida</taxon>
        <taxon>Tylenchina</taxon>
        <taxon>Panagrolaimomorpha</taxon>
        <taxon>Panagrolaimoidea</taxon>
        <taxon>Panagrolaimidae</taxon>
        <taxon>Panagrolaimus</taxon>
    </lineage>
</organism>
<proteinExistence type="predicted"/>
<dbReference type="Proteomes" id="UP000887579">
    <property type="component" value="Unplaced"/>
</dbReference>
<reference evidence="2" key="1">
    <citation type="submission" date="2022-11" db="UniProtKB">
        <authorList>
            <consortium name="WormBaseParasite"/>
        </authorList>
    </citation>
    <scope>IDENTIFICATION</scope>
</reference>
<sequence length="363" mass="42292">MPEIIDVIVEYDAIPELIKLIKNQFTFEKTIEILATMITQKPDELREIYLNLEIIVPILTSFSPHDVSTFNADVRTILANLFEEKHRPKKSDINLLIPIWSKLIYEFDASTIIKTIETVGHLAKEDKDLEKYVIDKNVIYSMVQLINHHELYIHQFLTIGLFYVTKGSAEQIQHTFDSGLLKYFDTLLHHPDETVHLLAVILISNVINKNEEQYQAVFDTKYIPLIMEYFKSDETQKRQVASKFFTKAIIHGKTEHILRFLKMNVVCFLSKHLKEHENDKDESWADRIEVILKSFQNIFDKIPKPLLKDVSLEIIKCGGNDVITRFVKQESSDEISQLAIKIIYEMGRAMNVLDENDALRKEL</sequence>
<accession>A0AC34G6P8</accession>
<dbReference type="WBParaSite" id="ES5_v2.g25460.t1">
    <property type="protein sequence ID" value="ES5_v2.g25460.t1"/>
    <property type="gene ID" value="ES5_v2.g25460"/>
</dbReference>
<evidence type="ECO:0000313" key="1">
    <source>
        <dbReference type="Proteomes" id="UP000887579"/>
    </source>
</evidence>
<evidence type="ECO:0000313" key="2">
    <source>
        <dbReference type="WBParaSite" id="ES5_v2.g25460.t1"/>
    </source>
</evidence>
<name>A0AC34G6P8_9BILA</name>